<dbReference type="AlphaFoldDB" id="A0A932HZ18"/>
<keyword evidence="3" id="KW-0413">Isomerase</keyword>
<proteinExistence type="predicted"/>
<reference evidence="4" key="1">
    <citation type="submission" date="2020-07" db="EMBL/GenBank/DDBJ databases">
        <title>Huge and variable diversity of episymbiotic CPR bacteria and DPANN archaea in groundwater ecosystems.</title>
        <authorList>
            <person name="He C.Y."/>
            <person name="Keren R."/>
            <person name="Whittaker M."/>
            <person name="Farag I.F."/>
            <person name="Doudna J."/>
            <person name="Cate J.H.D."/>
            <person name="Banfield J.F."/>
        </authorList>
    </citation>
    <scope>NUCLEOTIDE SEQUENCE</scope>
    <source>
        <strain evidence="4">NC_groundwater_763_Ag_S-0.2um_68_21</strain>
    </source>
</reference>
<dbReference type="PANTHER" id="PTHR11469:SF1">
    <property type="entry name" value="GLUCOSE-6-PHOSPHATE ISOMERASE"/>
    <property type="match status" value="1"/>
</dbReference>
<dbReference type="InterPro" id="IPR046348">
    <property type="entry name" value="SIS_dom_sf"/>
</dbReference>
<dbReference type="GO" id="GO:0006096">
    <property type="term" value="P:glycolytic process"/>
    <property type="evidence" value="ECO:0007669"/>
    <property type="project" value="UniProtKB-KW"/>
</dbReference>
<dbReference type="InterPro" id="IPR001672">
    <property type="entry name" value="G6P_Isomerase"/>
</dbReference>
<evidence type="ECO:0000256" key="2">
    <source>
        <dbReference type="ARBA" id="ARBA00023152"/>
    </source>
</evidence>
<dbReference type="SUPFAM" id="SSF53697">
    <property type="entry name" value="SIS domain"/>
    <property type="match status" value="1"/>
</dbReference>
<evidence type="ECO:0000256" key="3">
    <source>
        <dbReference type="ARBA" id="ARBA00023235"/>
    </source>
</evidence>
<accession>A0A932HZ18</accession>
<dbReference type="PROSITE" id="PS51463">
    <property type="entry name" value="P_GLUCOSE_ISOMERASE_3"/>
    <property type="match status" value="1"/>
</dbReference>
<name>A0A932HZ18_UNCTE</name>
<dbReference type="GO" id="GO:0005829">
    <property type="term" value="C:cytosol"/>
    <property type="evidence" value="ECO:0007669"/>
    <property type="project" value="TreeGrafter"/>
</dbReference>
<keyword evidence="2" id="KW-0324">Glycolysis</keyword>
<evidence type="ECO:0000313" key="4">
    <source>
        <dbReference type="EMBL" id="MBI3128340.1"/>
    </source>
</evidence>
<comment type="caution">
    <text evidence="4">The sequence shown here is derived from an EMBL/GenBank/DDBJ whole genome shotgun (WGS) entry which is preliminary data.</text>
</comment>
<dbReference type="Gene3D" id="3.40.50.10490">
    <property type="entry name" value="Glucose-6-phosphate isomerase like protein, domain 1"/>
    <property type="match status" value="2"/>
</dbReference>
<dbReference type="PANTHER" id="PTHR11469">
    <property type="entry name" value="GLUCOSE-6-PHOSPHATE ISOMERASE"/>
    <property type="match status" value="1"/>
</dbReference>
<evidence type="ECO:0008006" key="6">
    <source>
        <dbReference type="Google" id="ProtNLM"/>
    </source>
</evidence>
<sequence>MSLHLYTRSWETPLQAMTGQAWRHSQLLLDDEKACGAAIARHQGGKALPAFARERPDLAGIASKLGLAEGKEHVVVVGNGGSIRNVWALYRALAEGKAPRRLHLLDGTDPSGLFGELLSGRGGFSPRNTLVVPVSKSGNTENVVQETEILARRGFPALAVISSGPSKLASLVKEKKLDRFPHPDEVGGRYTAGQNNALLPLALVEGSAENARRLDAAFAAAHEKMAPTVPSAQNIAKTLALELWRAELAGCTELFLPIYGKALGGLGELIVQLVHESYCKEGKGQTVLCAEAPESQHHTNQRYFGGRPSMAGLTVRVGRFEDDPPVSEKVTAGGFLDLEHAGVVAEAERRGTPHMVLTLDAVTPEDVAGTVALWQWAAVYGGVLRGVNPFDQPAVEGSKQTTIEMFESYGPAIEKQLARFKDEAKVRLET</sequence>
<dbReference type="PRINTS" id="PR00662">
    <property type="entry name" value="G6PISOMERASE"/>
</dbReference>
<protein>
    <recommendedName>
        <fullName evidence="6">Glucose-6-phosphate isomerase</fullName>
    </recommendedName>
</protein>
<keyword evidence="1" id="KW-0312">Gluconeogenesis</keyword>
<dbReference type="Proteomes" id="UP000782312">
    <property type="component" value="Unassembled WGS sequence"/>
</dbReference>
<gene>
    <name evidence="4" type="ORF">HYZ11_12100</name>
</gene>
<evidence type="ECO:0000313" key="5">
    <source>
        <dbReference type="Proteomes" id="UP000782312"/>
    </source>
</evidence>
<dbReference type="GO" id="GO:0097367">
    <property type="term" value="F:carbohydrate derivative binding"/>
    <property type="evidence" value="ECO:0007669"/>
    <property type="project" value="InterPro"/>
</dbReference>
<dbReference type="GO" id="GO:0006094">
    <property type="term" value="P:gluconeogenesis"/>
    <property type="evidence" value="ECO:0007669"/>
    <property type="project" value="UniProtKB-KW"/>
</dbReference>
<dbReference type="GO" id="GO:0051156">
    <property type="term" value="P:glucose 6-phosphate metabolic process"/>
    <property type="evidence" value="ECO:0007669"/>
    <property type="project" value="TreeGrafter"/>
</dbReference>
<dbReference type="GO" id="GO:0048029">
    <property type="term" value="F:monosaccharide binding"/>
    <property type="evidence" value="ECO:0007669"/>
    <property type="project" value="TreeGrafter"/>
</dbReference>
<dbReference type="GO" id="GO:0004347">
    <property type="term" value="F:glucose-6-phosphate isomerase activity"/>
    <property type="evidence" value="ECO:0007669"/>
    <property type="project" value="InterPro"/>
</dbReference>
<evidence type="ECO:0000256" key="1">
    <source>
        <dbReference type="ARBA" id="ARBA00022432"/>
    </source>
</evidence>
<dbReference type="EMBL" id="JACPUR010000027">
    <property type="protein sequence ID" value="MBI3128340.1"/>
    <property type="molecule type" value="Genomic_DNA"/>
</dbReference>
<organism evidence="4 5">
    <name type="scientific">Tectimicrobiota bacterium</name>
    <dbReference type="NCBI Taxonomy" id="2528274"/>
    <lineage>
        <taxon>Bacteria</taxon>
        <taxon>Pseudomonadati</taxon>
        <taxon>Nitrospinota/Tectimicrobiota group</taxon>
        <taxon>Candidatus Tectimicrobiota</taxon>
    </lineage>
</organism>